<feature type="region of interest" description="Disordered" evidence="2">
    <location>
        <begin position="1"/>
        <end position="22"/>
    </location>
</feature>
<sequence length="310" mass="35541">MSEFKFPDEIEKESSKEVKDEVEIELVDDTPEVDRGREPLERAVIEPSDDELASYSKNVQARMKELTRVRHDERRAKEAVTREKQDLERIAQQLYDENNQLKQYVQTGSKQYIDQSKTLATNELESARMAYKKAQEAFDADAILAAQESLLEAKMKVNALDNIRQAPLQQPQNRVQPQQYAPQEVPLDEKTLRWQAKNQWFSADGFEDVSSYALGLHKKLINAGYDPRSDEYFSEIDTRVKDKFPEVFGNERAKSNESPRRPVSVVSPAARSSGKRTIQMTPRALALAKKFGITPQQYAIQQAKLENSNE</sequence>
<protein>
    <submittedName>
        <fullName evidence="3">Uncharacterized protein</fullName>
    </submittedName>
</protein>
<organism evidence="3">
    <name type="scientific">uncultured Caudovirales phage</name>
    <dbReference type="NCBI Taxonomy" id="2100421"/>
    <lineage>
        <taxon>Viruses</taxon>
        <taxon>Duplodnaviria</taxon>
        <taxon>Heunggongvirae</taxon>
        <taxon>Uroviricota</taxon>
        <taxon>Caudoviricetes</taxon>
        <taxon>Peduoviridae</taxon>
        <taxon>Maltschvirus</taxon>
        <taxon>Maltschvirus maltsch</taxon>
    </lineage>
</organism>
<reference evidence="3" key="1">
    <citation type="submission" date="2020-05" db="EMBL/GenBank/DDBJ databases">
        <authorList>
            <person name="Chiriac C."/>
            <person name="Salcher M."/>
            <person name="Ghai R."/>
            <person name="Kavagutti S V."/>
        </authorList>
    </citation>
    <scope>NUCLEOTIDE SEQUENCE</scope>
</reference>
<feature type="coiled-coil region" evidence="1">
    <location>
        <begin position="70"/>
        <end position="137"/>
    </location>
</feature>
<keyword evidence="1" id="KW-0175">Coiled coil</keyword>
<accession>A0A6J5QD41</accession>
<feature type="compositionally biased region" description="Low complexity" evidence="2">
    <location>
        <begin position="261"/>
        <end position="272"/>
    </location>
</feature>
<dbReference type="EMBL" id="LR796986">
    <property type="protein sequence ID" value="CAB4180317.1"/>
    <property type="molecule type" value="Genomic_DNA"/>
</dbReference>
<evidence type="ECO:0000256" key="2">
    <source>
        <dbReference type="SAM" id="MobiDB-lite"/>
    </source>
</evidence>
<evidence type="ECO:0000256" key="1">
    <source>
        <dbReference type="SAM" id="Coils"/>
    </source>
</evidence>
<gene>
    <name evidence="3" type="ORF">UFOVP1049_20</name>
</gene>
<evidence type="ECO:0000313" key="3">
    <source>
        <dbReference type="EMBL" id="CAB4180317.1"/>
    </source>
</evidence>
<proteinExistence type="predicted"/>
<feature type="compositionally biased region" description="Basic and acidic residues" evidence="2">
    <location>
        <begin position="250"/>
        <end position="260"/>
    </location>
</feature>
<feature type="region of interest" description="Disordered" evidence="2">
    <location>
        <begin position="250"/>
        <end position="278"/>
    </location>
</feature>
<feature type="compositionally biased region" description="Basic and acidic residues" evidence="2">
    <location>
        <begin position="1"/>
        <end position="21"/>
    </location>
</feature>
<name>A0A6J5QD41_9CAUD</name>